<sequence length="728" mass="76743">SLPWKPETFKRNLSASLATEEAGVVGARTPCHSHSLIRMRSARPDGARSESAQLAETCSCQAELNAGAAHSHRRPALSKVHQYRVMTALHCTHTEPVVRVGSLSEAGCVLGSSCDRSLSSCPPREPGCDEAIESLPARQVRSSVLPGCQPGLTSADDALGLLSTVSRGDEDQQLVSRAGACSLCSALQHIAGLVDGGDEEVADSTADQLLLCTSKKLSSVFSYRNWDHHGLETAFVMIILTFNAVAWRAFAATPDACRLIAHSDTSNHKLPTRRSNSTKSAGPGPGSPAAYFIVIGFINNICPGAVSGAAATRCFCTRPSSVRRQRHTLAGLASPSNLHGNSNDCDLTPGRLATVRASNLLGQFAAAPLGALTLLTWLSTVTACSATRSAVRRLALLIGHRFRQPQPVRLRVAVVPTFPLLLCWLPMVLAGAGTAGSSPLSCALLVELTPRRLRSQLLFNGRTALVHRGILTIGLAAWFMPDYRHQLAAAGCIGLLGRYPVSVSGRVASLAAGPPTGTARPARALIRIVPVLNSTQRRAERRAAAGSDAAKTAATAESTGISQAIRRPGLRRLTLLNWAQFFSIAMCYYGVGPEHRQPGGSVVLSCILMALVEPPSGSWRLPVHPGVRRPQAGARVCFACIGAAIIACSLIIQQPGLARGAHPPAPSSAPSGSCLAFTTVWLYANEAIPDPGEARWAPAAAPLWARVGALLSTLVAMLDSYWPRGSVC</sequence>
<proteinExistence type="predicted"/>
<name>A0A1I8F489_9PLAT</name>
<organism evidence="1 2">
    <name type="scientific">Macrostomum lignano</name>
    <dbReference type="NCBI Taxonomy" id="282301"/>
    <lineage>
        <taxon>Eukaryota</taxon>
        <taxon>Metazoa</taxon>
        <taxon>Spiralia</taxon>
        <taxon>Lophotrochozoa</taxon>
        <taxon>Platyhelminthes</taxon>
        <taxon>Rhabditophora</taxon>
        <taxon>Macrostomorpha</taxon>
        <taxon>Macrostomida</taxon>
        <taxon>Macrostomidae</taxon>
        <taxon>Macrostomum</taxon>
    </lineage>
</organism>
<evidence type="ECO:0000313" key="1">
    <source>
        <dbReference type="Proteomes" id="UP000095280"/>
    </source>
</evidence>
<protein>
    <submittedName>
        <fullName evidence="2">Guanylate cyclase domain-containing protein</fullName>
    </submittedName>
</protein>
<dbReference type="AlphaFoldDB" id="A0A1I8F489"/>
<dbReference type="WBParaSite" id="maker-unitig_20024-snap-gene-0.1-mRNA-1">
    <property type="protein sequence ID" value="maker-unitig_20024-snap-gene-0.1-mRNA-1"/>
    <property type="gene ID" value="maker-unitig_20024-snap-gene-0.1"/>
</dbReference>
<accession>A0A1I8F489</accession>
<keyword evidence="1" id="KW-1185">Reference proteome</keyword>
<dbReference type="Proteomes" id="UP000095280">
    <property type="component" value="Unplaced"/>
</dbReference>
<reference evidence="2" key="1">
    <citation type="submission" date="2016-11" db="UniProtKB">
        <authorList>
            <consortium name="WormBaseParasite"/>
        </authorList>
    </citation>
    <scope>IDENTIFICATION</scope>
</reference>
<evidence type="ECO:0000313" key="2">
    <source>
        <dbReference type="WBParaSite" id="maker-unitig_20024-snap-gene-0.1-mRNA-1"/>
    </source>
</evidence>